<proteinExistence type="predicted"/>
<dbReference type="PANTHER" id="PTHR47129:SF1">
    <property type="entry name" value="NMRA-LIKE DOMAIN-CONTAINING PROTEIN"/>
    <property type="match status" value="1"/>
</dbReference>
<comment type="caution">
    <text evidence="2">The sequence shown here is derived from an EMBL/GenBank/DDBJ whole genome shotgun (WGS) entry which is preliminary data.</text>
</comment>
<dbReference type="PANTHER" id="PTHR47129">
    <property type="entry name" value="QUINONE OXIDOREDUCTASE 2"/>
    <property type="match status" value="1"/>
</dbReference>
<dbReference type="CDD" id="cd05269">
    <property type="entry name" value="TMR_SDR_a"/>
    <property type="match status" value="1"/>
</dbReference>
<evidence type="ECO:0000313" key="2">
    <source>
        <dbReference type="EMBL" id="NVP57225.1"/>
    </source>
</evidence>
<dbReference type="Gene3D" id="3.40.50.720">
    <property type="entry name" value="NAD(P)-binding Rossmann-like Domain"/>
    <property type="match status" value="1"/>
</dbReference>
<dbReference type="InterPro" id="IPR052718">
    <property type="entry name" value="NmrA-type_oxidoreductase"/>
</dbReference>
<organism evidence="2 3">
    <name type="scientific">Mycoplana rhizolycopersici</name>
    <dbReference type="NCBI Taxonomy" id="2746702"/>
    <lineage>
        <taxon>Bacteria</taxon>
        <taxon>Pseudomonadati</taxon>
        <taxon>Pseudomonadota</taxon>
        <taxon>Alphaproteobacteria</taxon>
        <taxon>Hyphomicrobiales</taxon>
        <taxon>Rhizobiaceae</taxon>
        <taxon>Mycoplana</taxon>
    </lineage>
</organism>
<dbReference type="InterPro" id="IPR036291">
    <property type="entry name" value="NAD(P)-bd_dom_sf"/>
</dbReference>
<dbReference type="Proteomes" id="UP000659172">
    <property type="component" value="Unassembled WGS sequence"/>
</dbReference>
<dbReference type="InterPro" id="IPR008030">
    <property type="entry name" value="NmrA-like"/>
</dbReference>
<keyword evidence="3" id="KW-1185">Reference proteome</keyword>
<feature type="domain" description="NmrA-like" evidence="1">
    <location>
        <begin position="2"/>
        <end position="285"/>
    </location>
</feature>
<reference evidence="2 3" key="1">
    <citation type="submission" date="2020-06" db="EMBL/GenBank/DDBJ databases">
        <title>Rhizobium sp.nov. isolated from the tomato plant.</title>
        <authorList>
            <person name="Thin K.K."/>
            <person name="Zhang X."/>
            <person name="He S."/>
        </authorList>
    </citation>
    <scope>NUCLEOTIDE SEQUENCE [LARGE SCALE GENOMIC DNA]</scope>
    <source>
        <strain evidence="2 3">DBTS2</strain>
    </source>
</reference>
<gene>
    <name evidence="2" type="ORF">HV823_18360</name>
</gene>
<name>A0ABX2QHR5_9HYPH</name>
<dbReference type="SUPFAM" id="SSF51735">
    <property type="entry name" value="NAD(P)-binding Rossmann-fold domains"/>
    <property type="match status" value="1"/>
</dbReference>
<protein>
    <submittedName>
        <fullName evidence="2">SDR family oxidoreductase</fullName>
    </submittedName>
</protein>
<dbReference type="Gene3D" id="3.90.25.10">
    <property type="entry name" value="UDP-galactose 4-epimerase, domain 1"/>
    <property type="match status" value="1"/>
</dbReference>
<evidence type="ECO:0000313" key="3">
    <source>
        <dbReference type="Proteomes" id="UP000659172"/>
    </source>
</evidence>
<accession>A0ABX2QHR5</accession>
<dbReference type="RefSeq" id="WP_176951182.1">
    <property type="nucleotide sequence ID" value="NZ_JABXYK010000011.1"/>
</dbReference>
<dbReference type="EMBL" id="JABXYK010000011">
    <property type="protein sequence ID" value="NVP57225.1"/>
    <property type="molecule type" value="Genomic_DNA"/>
</dbReference>
<dbReference type="Pfam" id="PF05368">
    <property type="entry name" value="NmrA"/>
    <property type="match status" value="1"/>
</dbReference>
<sequence>MSETILITGAAGQLGRIVLDQLLASGEIAPASIIAASRDTAKLADYGARGVTLRKVDFDDPSSLPAAFAGVDKALIISTDALGEPGKRLNQHKAAVEAAAKAGVERIFYTSLPQPDDSRVTFAGDHLGTENAIKATGIPYTIFRNGWYLENLFMALPHALKTGQWYSASGQGLIAHVARADIGAAIAASLLSQDKDSKIYTFTGPAAHTVEEIAAAAGKATGLPLQVVHVSDEQLAEGLKGAGLPDVLIPTIVSFDTNTRDGKIAMVTGDIEALTGRKPQSLEAFLEQNAKALTA</sequence>
<evidence type="ECO:0000259" key="1">
    <source>
        <dbReference type="Pfam" id="PF05368"/>
    </source>
</evidence>